<comment type="similarity">
    <text evidence="1">Belongs to the methyltransferase superfamily.</text>
</comment>
<name>A0ABQ5UQ69_9HYPH</name>
<dbReference type="PANTHER" id="PTHR44942">
    <property type="entry name" value="METHYLTRANSF_11 DOMAIN-CONTAINING PROTEIN"/>
    <property type="match status" value="1"/>
</dbReference>
<proteinExistence type="inferred from homology"/>
<dbReference type="CDD" id="cd02440">
    <property type="entry name" value="AdoMet_MTases"/>
    <property type="match status" value="1"/>
</dbReference>
<reference evidence="5" key="2">
    <citation type="submission" date="2023-01" db="EMBL/GenBank/DDBJ databases">
        <title>Draft genome sequence of Maritalea porphyrae strain NBRC 107169.</title>
        <authorList>
            <person name="Sun Q."/>
            <person name="Mori K."/>
        </authorList>
    </citation>
    <scope>NUCLEOTIDE SEQUENCE</scope>
    <source>
        <strain evidence="5">NBRC 107169</strain>
    </source>
</reference>
<organism evidence="5 6">
    <name type="scientific">Maritalea porphyrae</name>
    <dbReference type="NCBI Taxonomy" id="880732"/>
    <lineage>
        <taxon>Bacteria</taxon>
        <taxon>Pseudomonadati</taxon>
        <taxon>Pseudomonadota</taxon>
        <taxon>Alphaproteobacteria</taxon>
        <taxon>Hyphomicrobiales</taxon>
        <taxon>Devosiaceae</taxon>
        <taxon>Maritalea</taxon>
    </lineage>
</organism>
<reference evidence="5" key="1">
    <citation type="journal article" date="2014" name="Int. J. Syst. Evol. Microbiol.">
        <title>Complete genome of a new Firmicutes species belonging to the dominant human colonic microbiota ('Ruminococcus bicirculans') reveals two chromosomes and a selective capacity to utilize plant glucans.</title>
        <authorList>
            <consortium name="NISC Comparative Sequencing Program"/>
            <person name="Wegmann U."/>
            <person name="Louis P."/>
            <person name="Goesmann A."/>
            <person name="Henrissat B."/>
            <person name="Duncan S.H."/>
            <person name="Flint H.J."/>
        </authorList>
    </citation>
    <scope>NUCLEOTIDE SEQUENCE</scope>
    <source>
        <strain evidence="5">NBRC 107169</strain>
    </source>
</reference>
<keyword evidence="2" id="KW-0489">Methyltransferase</keyword>
<accession>A0ABQ5UQ69</accession>
<sequence>MVEKVGQDKNHFLKGGALYSTSRPTYPEALADVLMASCVERGHALDVGCGSGQLSVLLGDRFQKVTATDPSQTQLDSAVSHATVTYKMEPAEQISLPNNSVDLISAAQAAHWFDLDLFYNEVRRIARPNAVIALVTYGVPTMKGDIGRLFEKFYWQDIHSFWPDGRQHVENGYKNLAFPFVEREMPELSISRQWSLNQLIAYIYTWSAMRRARDAGNGRIIDEFIREARRCWPDEESRKSVVWPVMGRLGAL</sequence>
<evidence type="ECO:0000313" key="6">
    <source>
        <dbReference type="Proteomes" id="UP001161405"/>
    </source>
</evidence>
<dbReference type="EMBL" id="BSNI01000002">
    <property type="protein sequence ID" value="GLQ16460.1"/>
    <property type="molecule type" value="Genomic_DNA"/>
</dbReference>
<evidence type="ECO:0000313" key="5">
    <source>
        <dbReference type="EMBL" id="GLQ16460.1"/>
    </source>
</evidence>
<dbReference type="Proteomes" id="UP001161405">
    <property type="component" value="Unassembled WGS sequence"/>
</dbReference>
<dbReference type="SUPFAM" id="SSF53335">
    <property type="entry name" value="S-adenosyl-L-methionine-dependent methyltransferases"/>
    <property type="match status" value="1"/>
</dbReference>
<evidence type="ECO:0000259" key="4">
    <source>
        <dbReference type="Pfam" id="PF08241"/>
    </source>
</evidence>
<gene>
    <name evidence="5" type="ORF">GCM10007879_07090</name>
</gene>
<dbReference type="Gene3D" id="3.40.50.150">
    <property type="entry name" value="Vaccinia Virus protein VP39"/>
    <property type="match status" value="1"/>
</dbReference>
<keyword evidence="3" id="KW-0808">Transferase</keyword>
<evidence type="ECO:0000256" key="1">
    <source>
        <dbReference type="ARBA" id="ARBA00008361"/>
    </source>
</evidence>
<evidence type="ECO:0000256" key="2">
    <source>
        <dbReference type="ARBA" id="ARBA00022603"/>
    </source>
</evidence>
<dbReference type="InterPro" id="IPR013216">
    <property type="entry name" value="Methyltransf_11"/>
</dbReference>
<dbReference type="InterPro" id="IPR029063">
    <property type="entry name" value="SAM-dependent_MTases_sf"/>
</dbReference>
<feature type="domain" description="Methyltransferase type 11" evidence="4">
    <location>
        <begin position="45"/>
        <end position="133"/>
    </location>
</feature>
<keyword evidence="6" id="KW-1185">Reference proteome</keyword>
<evidence type="ECO:0000256" key="3">
    <source>
        <dbReference type="ARBA" id="ARBA00022679"/>
    </source>
</evidence>
<dbReference type="Pfam" id="PF08241">
    <property type="entry name" value="Methyltransf_11"/>
    <property type="match status" value="1"/>
</dbReference>
<dbReference type="InterPro" id="IPR051052">
    <property type="entry name" value="Diverse_substrate_MTase"/>
</dbReference>
<dbReference type="PANTHER" id="PTHR44942:SF4">
    <property type="entry name" value="METHYLTRANSFERASE TYPE 11 DOMAIN-CONTAINING PROTEIN"/>
    <property type="match status" value="1"/>
</dbReference>
<comment type="caution">
    <text evidence="5">The sequence shown here is derived from an EMBL/GenBank/DDBJ whole genome shotgun (WGS) entry which is preliminary data.</text>
</comment>
<protein>
    <recommendedName>
        <fullName evidence="4">Methyltransferase type 11 domain-containing protein</fullName>
    </recommendedName>
</protein>